<sequence>MSTMNQIFRLKLEEVEDCSSINFANTLNIAPVDTSKTIGGSSPIGDCPVNMDAEQNIYWDPDVMDLE</sequence>
<name>A0A1H8IUA3_9BACL</name>
<evidence type="ECO:0000313" key="1">
    <source>
        <dbReference type="EMBL" id="SEN72154.1"/>
    </source>
</evidence>
<organism evidence="1 2">
    <name type="scientific">Lihuaxuella thermophila</name>
    <dbReference type="NCBI Taxonomy" id="1173111"/>
    <lineage>
        <taxon>Bacteria</taxon>
        <taxon>Bacillati</taxon>
        <taxon>Bacillota</taxon>
        <taxon>Bacilli</taxon>
        <taxon>Bacillales</taxon>
        <taxon>Thermoactinomycetaceae</taxon>
        <taxon>Lihuaxuella</taxon>
    </lineage>
</organism>
<reference evidence="1 2" key="1">
    <citation type="submission" date="2016-10" db="EMBL/GenBank/DDBJ databases">
        <authorList>
            <person name="de Groot N.N."/>
        </authorList>
    </citation>
    <scope>NUCLEOTIDE SEQUENCE [LARGE SCALE GENOMIC DNA]</scope>
    <source>
        <strain evidence="1 2">DSM 46701</strain>
    </source>
</reference>
<dbReference type="OrthoDB" id="2934210at2"/>
<dbReference type="EMBL" id="FOCQ01000019">
    <property type="protein sequence ID" value="SEN72154.1"/>
    <property type="molecule type" value="Genomic_DNA"/>
</dbReference>
<accession>A0A1H8IUA3</accession>
<dbReference type="AlphaFoldDB" id="A0A1H8IUA3"/>
<protein>
    <submittedName>
        <fullName evidence="1">Spore germination protein gerPA/gerPF</fullName>
    </submittedName>
</protein>
<proteinExistence type="predicted"/>
<gene>
    <name evidence="1" type="ORF">SAMN05444955_11967</name>
</gene>
<dbReference type="RefSeq" id="WP_089972625.1">
    <property type="nucleotide sequence ID" value="NZ_FOCQ01000019.1"/>
</dbReference>
<dbReference type="Pfam" id="PF10676">
    <property type="entry name" value="gerPA"/>
    <property type="match status" value="1"/>
</dbReference>
<dbReference type="InterPro" id="IPR019618">
    <property type="entry name" value="Spore_germination_GerPA"/>
</dbReference>
<evidence type="ECO:0000313" key="2">
    <source>
        <dbReference type="Proteomes" id="UP000199695"/>
    </source>
</evidence>
<dbReference type="Proteomes" id="UP000199695">
    <property type="component" value="Unassembled WGS sequence"/>
</dbReference>
<keyword evidence="2" id="KW-1185">Reference proteome</keyword>